<keyword evidence="2" id="KW-1185">Reference proteome</keyword>
<evidence type="ECO:0000313" key="1">
    <source>
        <dbReference type="EMBL" id="GGN89826.1"/>
    </source>
</evidence>
<evidence type="ECO:0000313" key="2">
    <source>
        <dbReference type="Proteomes" id="UP000626982"/>
    </source>
</evidence>
<evidence type="ECO:0008006" key="3">
    <source>
        <dbReference type="Google" id="ProtNLM"/>
    </source>
</evidence>
<dbReference type="EMBL" id="BMLM01000002">
    <property type="protein sequence ID" value="GGN89826.1"/>
    <property type="molecule type" value="Genomic_DNA"/>
</dbReference>
<reference evidence="2" key="1">
    <citation type="journal article" date="2019" name="Int. J. Syst. Evol. Microbiol.">
        <title>The Global Catalogue of Microorganisms (GCM) 10K type strain sequencing project: providing services to taxonomists for standard genome sequencing and annotation.</title>
        <authorList>
            <consortium name="The Broad Institute Genomics Platform"/>
            <consortium name="The Broad Institute Genome Sequencing Center for Infectious Disease"/>
            <person name="Wu L."/>
            <person name="Ma J."/>
        </authorList>
    </citation>
    <scope>NUCLEOTIDE SEQUENCE [LARGE SCALE GENOMIC DNA]</scope>
    <source>
        <strain evidence="2">CGMCC 1.6960</strain>
    </source>
</reference>
<protein>
    <recommendedName>
        <fullName evidence="3">HEAT repeat-containing protein</fullName>
    </recommendedName>
</protein>
<dbReference type="RefSeq" id="WP_188718802.1">
    <property type="nucleotide sequence ID" value="NZ_BAABBD010000004.1"/>
</dbReference>
<name>A0ABQ2KPY9_9MICO</name>
<dbReference type="Pfam" id="PF08713">
    <property type="entry name" value="DNA_alkylation"/>
    <property type="match status" value="1"/>
</dbReference>
<gene>
    <name evidence="1" type="ORF">GCM10010968_26920</name>
</gene>
<dbReference type="SUPFAM" id="SSF48371">
    <property type="entry name" value="ARM repeat"/>
    <property type="match status" value="1"/>
</dbReference>
<dbReference type="InterPro" id="IPR016024">
    <property type="entry name" value="ARM-type_fold"/>
</dbReference>
<dbReference type="CDD" id="cd06561">
    <property type="entry name" value="AlkD_like"/>
    <property type="match status" value="1"/>
</dbReference>
<accession>A0ABQ2KPY9</accession>
<dbReference type="InterPro" id="IPR014825">
    <property type="entry name" value="DNA_alkylation"/>
</dbReference>
<sequence length="235" mass="25473">MAEPEVDALVEHLRSLATDAERAKLERALADRTGTEVLGVRMGAVFALADEHLGLSRDALRELLRRPEHEARVLALSVLGRRAKRLRPDDPQLRADADLYLAEHDRVVSWDLVDVAAPYVLGRLALGGDRADVEALAASDDPLRRRSALMAALTLVRRGETADAVRLAIGALGSGAEQLERTAGALLREVGKADEALLVATLERHAPAMSAIALRFATERLEPAERARLRALRAA</sequence>
<comment type="caution">
    <text evidence="1">The sequence shown here is derived from an EMBL/GenBank/DDBJ whole genome shotgun (WGS) entry which is preliminary data.</text>
</comment>
<dbReference type="Proteomes" id="UP000626982">
    <property type="component" value="Unassembled WGS sequence"/>
</dbReference>
<proteinExistence type="predicted"/>
<dbReference type="Gene3D" id="1.25.10.90">
    <property type="match status" value="1"/>
</dbReference>
<organism evidence="1 2">
    <name type="scientific">Agrococcus terreus</name>
    <dbReference type="NCBI Taxonomy" id="574649"/>
    <lineage>
        <taxon>Bacteria</taxon>
        <taxon>Bacillati</taxon>
        <taxon>Actinomycetota</taxon>
        <taxon>Actinomycetes</taxon>
        <taxon>Micrococcales</taxon>
        <taxon>Microbacteriaceae</taxon>
        <taxon>Agrococcus</taxon>
    </lineage>
</organism>